<dbReference type="Proteomes" id="UP001162131">
    <property type="component" value="Unassembled WGS sequence"/>
</dbReference>
<dbReference type="AlphaFoldDB" id="A0AAU9JYK9"/>
<accession>A0AAU9JYK9</accession>
<dbReference type="EMBL" id="CAJZBQ010000052">
    <property type="protein sequence ID" value="CAG9330726.1"/>
    <property type="molecule type" value="Genomic_DNA"/>
</dbReference>
<gene>
    <name evidence="2" type="ORF">BSTOLATCC_MIC52142</name>
</gene>
<reference evidence="2" key="1">
    <citation type="submission" date="2021-09" db="EMBL/GenBank/DDBJ databases">
        <authorList>
            <consortium name="AG Swart"/>
            <person name="Singh M."/>
            <person name="Singh A."/>
            <person name="Seah K."/>
            <person name="Emmerich C."/>
        </authorList>
    </citation>
    <scope>NUCLEOTIDE SEQUENCE</scope>
    <source>
        <strain evidence="2">ATCC30299</strain>
    </source>
</reference>
<evidence type="ECO:0000313" key="3">
    <source>
        <dbReference type="Proteomes" id="UP001162131"/>
    </source>
</evidence>
<feature type="region of interest" description="Disordered" evidence="1">
    <location>
        <begin position="223"/>
        <end position="284"/>
    </location>
</feature>
<feature type="compositionally biased region" description="Polar residues" evidence="1">
    <location>
        <begin position="262"/>
        <end position="272"/>
    </location>
</feature>
<comment type="caution">
    <text evidence="2">The sequence shown here is derived from an EMBL/GenBank/DDBJ whole genome shotgun (WGS) entry which is preliminary data.</text>
</comment>
<keyword evidence="3" id="KW-1185">Reference proteome</keyword>
<feature type="compositionally biased region" description="Basic and acidic residues" evidence="1">
    <location>
        <begin position="39"/>
        <end position="52"/>
    </location>
</feature>
<protein>
    <submittedName>
        <fullName evidence="2">Uncharacterized protein</fullName>
    </submittedName>
</protein>
<feature type="compositionally biased region" description="Basic and acidic residues" evidence="1">
    <location>
        <begin position="17"/>
        <end position="31"/>
    </location>
</feature>
<feature type="region of interest" description="Disordered" evidence="1">
    <location>
        <begin position="1"/>
        <end position="52"/>
    </location>
</feature>
<organism evidence="2 3">
    <name type="scientific">Blepharisma stoltei</name>
    <dbReference type="NCBI Taxonomy" id="1481888"/>
    <lineage>
        <taxon>Eukaryota</taxon>
        <taxon>Sar</taxon>
        <taxon>Alveolata</taxon>
        <taxon>Ciliophora</taxon>
        <taxon>Postciliodesmatophora</taxon>
        <taxon>Heterotrichea</taxon>
        <taxon>Heterotrichida</taxon>
        <taxon>Blepharismidae</taxon>
        <taxon>Blepharisma</taxon>
    </lineage>
</organism>
<proteinExistence type="predicted"/>
<name>A0AAU9JYK9_9CILI</name>
<evidence type="ECO:0000256" key="1">
    <source>
        <dbReference type="SAM" id="MobiDB-lite"/>
    </source>
</evidence>
<sequence length="284" mass="32880">MSEPEVKKRGRRGRPPKQPEKKLKLESDMKESQQLPINSKDKPLEKPKHQNEHLESYNSIRTCFVNSGVSQQSQLLIRRIANNLSSSGDFSSQPLLRMLNDILQELAMNELEVVSWALVLDKFPLRDPTFPLLNTLLYTAYAVKSYLNEDMSPYKTYLLSKNQSFIEDYQVWIEPYRTLLNINAKEINCKFRDLSKLVGVPGDSKAVDYNYYVDEILQISPPYSHDSNKEENKKLQVKEENSEASNYEKNENIQNRLEEENNSMSEGFNSNLFGILENDEKKSG</sequence>
<feature type="compositionally biased region" description="Basic and acidic residues" evidence="1">
    <location>
        <begin position="226"/>
        <end position="259"/>
    </location>
</feature>
<evidence type="ECO:0000313" key="2">
    <source>
        <dbReference type="EMBL" id="CAG9330726.1"/>
    </source>
</evidence>